<reference evidence="1" key="1">
    <citation type="journal article" date="2012" name="PLoS Genet.">
        <title>Comparative analysis of the genomes of two field isolates of the rice blast fungus Magnaporthe oryzae.</title>
        <authorList>
            <person name="Xue M."/>
            <person name="Yang J."/>
            <person name="Li Z."/>
            <person name="Hu S."/>
            <person name="Yao N."/>
            <person name="Dean R.A."/>
            <person name="Zhao W."/>
            <person name="Shen M."/>
            <person name="Zhang H."/>
            <person name="Li C."/>
            <person name="Liu L."/>
            <person name="Cao L."/>
            <person name="Xu X."/>
            <person name="Xing Y."/>
            <person name="Hsiang T."/>
            <person name="Zhang Z."/>
            <person name="Xu J.R."/>
            <person name="Peng Y.L."/>
        </authorList>
    </citation>
    <scope>NUCLEOTIDE SEQUENCE</scope>
    <source>
        <strain evidence="1">Y34</strain>
    </source>
</reference>
<sequence length="65" mass="7052">MFEPVPIASIPPDAKLPVAQTGRLTLNLRGEKVSSLRTGDDCITKVTASEGYTCFLRAKFNGLKQ</sequence>
<dbReference type="Proteomes" id="UP000011086">
    <property type="component" value="Unassembled WGS sequence"/>
</dbReference>
<accession>A0AA97NLG5</accession>
<organism evidence="1">
    <name type="scientific">Pyricularia oryzae (strain Y34)</name>
    <name type="common">Rice blast fungus</name>
    <name type="synonym">Magnaporthe oryzae</name>
    <dbReference type="NCBI Taxonomy" id="1143189"/>
    <lineage>
        <taxon>Eukaryota</taxon>
        <taxon>Fungi</taxon>
        <taxon>Dikarya</taxon>
        <taxon>Ascomycota</taxon>
        <taxon>Pezizomycotina</taxon>
        <taxon>Sordariomycetes</taxon>
        <taxon>Sordariomycetidae</taxon>
        <taxon>Magnaporthales</taxon>
        <taxon>Pyriculariaceae</taxon>
        <taxon>Pyricularia</taxon>
    </lineage>
</organism>
<gene>
    <name evidence="1" type="ORF">OOU_Y34scaffold01184g5</name>
</gene>
<evidence type="ECO:0000313" key="1">
    <source>
        <dbReference type="EMBL" id="ELQ32336.1"/>
    </source>
</evidence>
<protein>
    <submittedName>
        <fullName evidence="1">Uncharacterized protein</fullName>
    </submittedName>
</protein>
<proteinExistence type="predicted"/>
<name>A0AA97NLG5_PYRO3</name>
<dbReference type="EMBL" id="JH793381">
    <property type="protein sequence ID" value="ELQ32336.1"/>
    <property type="molecule type" value="Genomic_DNA"/>
</dbReference>
<dbReference type="AlphaFoldDB" id="A0AA97NLG5"/>